<dbReference type="InterPro" id="IPR012093">
    <property type="entry name" value="Pirin"/>
</dbReference>
<dbReference type="AlphaFoldDB" id="A0AAP9IGM1"/>
<gene>
    <name evidence="2" type="ORF">GMX10_08830</name>
</gene>
<organism evidence="2 3">
    <name type="scientific">Pectobacterium parvum</name>
    <dbReference type="NCBI Taxonomy" id="2778550"/>
    <lineage>
        <taxon>Bacteria</taxon>
        <taxon>Pseudomonadati</taxon>
        <taxon>Pseudomonadota</taxon>
        <taxon>Gammaproteobacteria</taxon>
        <taxon>Enterobacterales</taxon>
        <taxon>Pectobacteriaceae</taxon>
        <taxon>Pectobacterium</taxon>
    </lineage>
</organism>
<evidence type="ECO:0000259" key="1">
    <source>
        <dbReference type="Pfam" id="PF05726"/>
    </source>
</evidence>
<accession>A0AAP9IGM1</accession>
<evidence type="ECO:0000313" key="2">
    <source>
        <dbReference type="EMBL" id="QHQ24169.1"/>
    </source>
</evidence>
<name>A0AAP9IGM1_9GAMM</name>
<dbReference type="PANTHER" id="PTHR13903:SF8">
    <property type="entry name" value="PIRIN"/>
    <property type="match status" value="1"/>
</dbReference>
<dbReference type="InterPro" id="IPR008778">
    <property type="entry name" value="Pirin_C_dom"/>
</dbReference>
<feature type="domain" description="Pirin C-terminal" evidence="1">
    <location>
        <begin position="175"/>
        <end position="264"/>
    </location>
</feature>
<dbReference type="InterPro" id="IPR014710">
    <property type="entry name" value="RmlC-like_jellyroll"/>
</dbReference>
<reference evidence="3" key="1">
    <citation type="submission" date="2019-11" db="EMBL/GenBank/DDBJ databases">
        <authorList>
            <person name="Jee S."/>
        </authorList>
    </citation>
    <scope>NUCLEOTIDE SEQUENCE [LARGE SCALE GENOMIC DNA]</scope>
    <source>
        <strain evidence="3">PZ1</strain>
    </source>
</reference>
<dbReference type="InterPro" id="IPR011051">
    <property type="entry name" value="RmlC_Cupin_sf"/>
</dbReference>
<sequence length="265" mass="30133">MAYFMIKDIVSITHIENQRHSAHYETALIDLKNDACDLNPLIKFEEFIISGPVFQPSPHAGVLRLTLLLPDSTGSLSICVGEDTQLLTPGELFCMNSGSGVVYEERVSSVNCYVHGISILLNTHSTLKKMSYRTEKFQYHPKRNNETLCIDGQKNGLGEFRLDIFTLTEIKKFGIESNERIFIYVLSGEIVTEFYGKKNRLSEKYFIALSHSSKSDFKIDTKKRAQVLILRAKEVNEKSILLGYLAMNSQEQINSTLEKYRNGNM</sequence>
<dbReference type="EMBL" id="CP046377">
    <property type="protein sequence ID" value="QHQ24169.1"/>
    <property type="molecule type" value="Genomic_DNA"/>
</dbReference>
<protein>
    <recommendedName>
        <fullName evidence="1">Pirin C-terminal domain-containing protein</fullName>
    </recommendedName>
</protein>
<dbReference type="SUPFAM" id="SSF51182">
    <property type="entry name" value="RmlC-like cupins"/>
    <property type="match status" value="1"/>
</dbReference>
<dbReference type="Proteomes" id="UP000464054">
    <property type="component" value="Chromosome"/>
</dbReference>
<evidence type="ECO:0000313" key="3">
    <source>
        <dbReference type="Proteomes" id="UP000464054"/>
    </source>
</evidence>
<dbReference type="Pfam" id="PF05726">
    <property type="entry name" value="Pirin_C"/>
    <property type="match status" value="1"/>
</dbReference>
<proteinExistence type="predicted"/>
<dbReference type="Gene3D" id="2.60.120.10">
    <property type="entry name" value="Jelly Rolls"/>
    <property type="match status" value="3"/>
</dbReference>
<dbReference type="PANTHER" id="PTHR13903">
    <property type="entry name" value="PIRIN-RELATED"/>
    <property type="match status" value="1"/>
</dbReference>